<evidence type="ECO:0000313" key="1">
    <source>
        <dbReference type="EMBL" id="AIC16926.1"/>
    </source>
</evidence>
<organism evidence="1 2">
    <name type="scientific">Nitrososphaera viennensis EN76</name>
    <dbReference type="NCBI Taxonomy" id="926571"/>
    <lineage>
        <taxon>Archaea</taxon>
        <taxon>Nitrososphaerota</taxon>
        <taxon>Nitrososphaeria</taxon>
        <taxon>Nitrososphaerales</taxon>
        <taxon>Nitrososphaeraceae</taxon>
        <taxon>Nitrososphaera</taxon>
    </lineage>
</organism>
<keyword evidence="2" id="KW-1185">Reference proteome</keyword>
<evidence type="ECO:0000313" key="2">
    <source>
        <dbReference type="Proteomes" id="UP000027093"/>
    </source>
</evidence>
<proteinExistence type="predicted"/>
<dbReference type="EMBL" id="CP007536">
    <property type="protein sequence ID" value="AIC16926.1"/>
    <property type="molecule type" value="Genomic_DNA"/>
</dbReference>
<gene>
    <name evidence="1" type="ORF">NVIE_026570</name>
</gene>
<dbReference type="KEGG" id="nvn:NVIE_026570"/>
<protein>
    <submittedName>
        <fullName evidence="1">Uncharacterized protein</fullName>
    </submittedName>
</protein>
<accession>A0A060HU46</accession>
<dbReference type="HOGENOM" id="CLU_200904_0_0_2"/>
<dbReference type="Proteomes" id="UP000027093">
    <property type="component" value="Chromosome"/>
</dbReference>
<dbReference type="AlphaFoldDB" id="A0A060HU46"/>
<name>A0A060HU46_9ARCH</name>
<reference evidence="1 2" key="1">
    <citation type="journal article" date="2014" name="Int. J. Syst. Evol. Microbiol.">
        <title>Nitrososphaera viennensis gen. nov., sp. nov., an aerobic and mesophilic, ammonia-oxidizing archaeon from soil and a member of the archaeal phylum Thaumarchaeota.</title>
        <authorList>
            <person name="Stieglmeier M."/>
            <person name="Klingl A."/>
            <person name="Alves R.J."/>
            <person name="Rittmann S.K."/>
            <person name="Melcher M."/>
            <person name="Leisch N."/>
            <person name="Schleper C."/>
        </authorList>
    </citation>
    <scope>NUCLEOTIDE SEQUENCE [LARGE SCALE GENOMIC DNA]</scope>
    <source>
        <strain evidence="1">EN76</strain>
    </source>
</reference>
<dbReference type="STRING" id="926571.NVIE_026570"/>
<sequence>MILTMSLLSAASFIMRIMKPGMCKYARICKHFDDRSATCHSDEEASGYCGAYDDFDNYRPIFMSKLEKKLFTR</sequence>